<feature type="region of interest" description="Disordered" evidence="1">
    <location>
        <begin position="72"/>
        <end position="111"/>
    </location>
</feature>
<protein>
    <submittedName>
        <fullName evidence="4">Putative integral membrane protein</fullName>
    </submittedName>
</protein>
<dbReference type="Proteomes" id="UP000002357">
    <property type="component" value="Chromosome"/>
</dbReference>
<dbReference type="GeneID" id="93730311"/>
<dbReference type="KEGG" id="sclf:BB341_12810"/>
<proteinExistence type="predicted"/>
<feature type="region of interest" description="Disordered" evidence="1">
    <location>
        <begin position="1"/>
        <end position="46"/>
    </location>
</feature>
<feature type="transmembrane region" description="Helical" evidence="2">
    <location>
        <begin position="52"/>
        <end position="69"/>
    </location>
</feature>
<keyword evidence="5" id="KW-1185">Reference proteome</keyword>
<dbReference type="EMBL" id="CM000913">
    <property type="protein sequence ID" value="EFG08226.1"/>
    <property type="molecule type" value="Genomic_DNA"/>
</dbReference>
<dbReference type="RefSeq" id="WP_003961237.1">
    <property type="nucleotide sequence ID" value="NZ_CM000913.1"/>
</dbReference>
<keyword evidence="2" id="KW-0472">Membrane</keyword>
<evidence type="ECO:0000256" key="2">
    <source>
        <dbReference type="SAM" id="Phobius"/>
    </source>
</evidence>
<feature type="compositionally biased region" description="Low complexity" evidence="1">
    <location>
        <begin position="34"/>
        <end position="43"/>
    </location>
</feature>
<dbReference type="eggNOG" id="ENOG5033DYY">
    <property type="taxonomic scope" value="Bacteria"/>
</dbReference>
<feature type="domain" description="DUF8175" evidence="3">
    <location>
        <begin position="104"/>
        <end position="258"/>
    </location>
</feature>
<accession>E2PXY6</accession>
<name>E2PXY6_STRCL</name>
<dbReference type="AlphaFoldDB" id="E2PXY6"/>
<sequence>MSLGDEHGHRDGTGGHWDDGFGGTGQTRTRLPGAADPDAYAARRPPRTSRSMLAVVAVVVLLIAAIAFVNRGDGTGDDSADSPKSRPGAAATAASGVTPVKGRTEGVPTGYARDEQGAQSAAANYTAALGSDGMYDSERRGRIVDTVYTRGAARERRAALDKVYGEELFAEVGLRPDGTAPPGQTFVSRFTPLGSKVERYSDSAATVSVWYTALFGMAGETSKNPVTQSWYTYTFQLKWASGDWKVADYAQKDGPVPVGRDQTASGAKEMADAVQQFGGYTYAR</sequence>
<evidence type="ECO:0000313" key="5">
    <source>
        <dbReference type="Proteomes" id="UP000002357"/>
    </source>
</evidence>
<evidence type="ECO:0000256" key="1">
    <source>
        <dbReference type="SAM" id="MobiDB-lite"/>
    </source>
</evidence>
<dbReference type="STRING" id="1901.BB341_12810"/>
<evidence type="ECO:0000259" key="3">
    <source>
        <dbReference type="Pfam" id="PF26526"/>
    </source>
</evidence>
<dbReference type="Pfam" id="PF26526">
    <property type="entry name" value="DUF8175"/>
    <property type="match status" value="1"/>
</dbReference>
<organism evidence="4 5">
    <name type="scientific">Streptomyces clavuligerus</name>
    <dbReference type="NCBI Taxonomy" id="1901"/>
    <lineage>
        <taxon>Bacteria</taxon>
        <taxon>Bacillati</taxon>
        <taxon>Actinomycetota</taxon>
        <taxon>Actinomycetes</taxon>
        <taxon>Kitasatosporales</taxon>
        <taxon>Streptomycetaceae</taxon>
        <taxon>Streptomyces</taxon>
    </lineage>
</organism>
<gene>
    <name evidence="4" type="ORF">SCLAV_3155</name>
</gene>
<keyword evidence="2" id="KW-0812">Transmembrane</keyword>
<feature type="compositionally biased region" description="Basic and acidic residues" evidence="1">
    <location>
        <begin position="1"/>
        <end position="19"/>
    </location>
</feature>
<evidence type="ECO:0000313" key="4">
    <source>
        <dbReference type="EMBL" id="EFG08226.1"/>
    </source>
</evidence>
<dbReference type="InterPro" id="IPR058488">
    <property type="entry name" value="DUF8175"/>
</dbReference>
<dbReference type="OrthoDB" id="3209305at2"/>
<reference evidence="4 5" key="1">
    <citation type="journal article" date="2010" name="Genome Biol. Evol.">
        <title>The sequence of a 1.8-mb bacterial linear plasmid reveals a rich evolutionary reservoir of secondary metabolic pathways.</title>
        <authorList>
            <person name="Medema M.H."/>
            <person name="Trefzer A."/>
            <person name="Kovalchuk A."/>
            <person name="van den Berg M."/>
            <person name="Mueller U."/>
            <person name="Heijne W."/>
            <person name="Wu L."/>
            <person name="Alam M.T."/>
            <person name="Ronning C.M."/>
            <person name="Nierman W.C."/>
            <person name="Bovenberg R.A.L."/>
            <person name="Breitling R."/>
            <person name="Takano E."/>
        </authorList>
    </citation>
    <scope>NUCLEOTIDE SEQUENCE [LARGE SCALE GENOMIC DNA]</scope>
    <source>
        <strain evidence="5">ATCC 27064 / DSM 738 / JCM 4710 / NBRC 13307 / NCIMB 12785 / NRRL 3585 / VKM Ac-602</strain>
    </source>
</reference>
<keyword evidence="2" id="KW-1133">Transmembrane helix</keyword>